<keyword evidence="4" id="KW-0804">Transcription</keyword>
<name>A0A179SP33_9BACI</name>
<dbReference type="Gene3D" id="1.10.260.40">
    <property type="entry name" value="lambda repressor-like DNA-binding domains"/>
    <property type="match status" value="1"/>
</dbReference>
<dbReference type="PANTHER" id="PTHR30146:SF148">
    <property type="entry name" value="HTH-TYPE TRANSCRIPTIONAL REPRESSOR PURR-RELATED"/>
    <property type="match status" value="1"/>
</dbReference>
<keyword evidence="2" id="KW-0805">Transcription regulation</keyword>
<dbReference type="InterPro" id="IPR028082">
    <property type="entry name" value="Peripla_BP_I"/>
</dbReference>
<keyword evidence="3" id="KW-0238">DNA-binding</keyword>
<dbReference type="InterPro" id="IPR010982">
    <property type="entry name" value="Lambda_DNA-bd_dom_sf"/>
</dbReference>
<dbReference type="CDD" id="cd01392">
    <property type="entry name" value="HTH_LacI"/>
    <property type="match status" value="1"/>
</dbReference>
<dbReference type="GO" id="GO:0003700">
    <property type="term" value="F:DNA-binding transcription factor activity"/>
    <property type="evidence" value="ECO:0007669"/>
    <property type="project" value="TreeGrafter"/>
</dbReference>
<dbReference type="STRING" id="152268.A6K24_13465"/>
<comment type="caution">
    <text evidence="6">The sequence shown here is derived from an EMBL/GenBank/DDBJ whole genome shotgun (WGS) entry which is preliminary data.</text>
</comment>
<evidence type="ECO:0000256" key="4">
    <source>
        <dbReference type="ARBA" id="ARBA00023163"/>
    </source>
</evidence>
<dbReference type="EMBL" id="LWSG01000046">
    <property type="protein sequence ID" value="OAS82063.1"/>
    <property type="molecule type" value="Genomic_DNA"/>
</dbReference>
<dbReference type="Gene3D" id="3.40.50.2300">
    <property type="match status" value="2"/>
</dbReference>
<feature type="domain" description="HTH lacI-type" evidence="5">
    <location>
        <begin position="3"/>
        <end position="57"/>
    </location>
</feature>
<keyword evidence="1" id="KW-0678">Repressor</keyword>
<dbReference type="Proteomes" id="UP000078534">
    <property type="component" value="Unassembled WGS sequence"/>
</dbReference>
<dbReference type="PANTHER" id="PTHR30146">
    <property type="entry name" value="LACI-RELATED TRANSCRIPTIONAL REPRESSOR"/>
    <property type="match status" value="1"/>
</dbReference>
<dbReference type="InterPro" id="IPR000843">
    <property type="entry name" value="HTH_LacI"/>
</dbReference>
<dbReference type="AlphaFoldDB" id="A0A179SP33"/>
<dbReference type="SUPFAM" id="SSF53822">
    <property type="entry name" value="Periplasmic binding protein-like I"/>
    <property type="match status" value="1"/>
</dbReference>
<evidence type="ECO:0000256" key="2">
    <source>
        <dbReference type="ARBA" id="ARBA00023015"/>
    </source>
</evidence>
<protein>
    <submittedName>
        <fullName evidence="6">LacI family transcriptional regulator</fullName>
    </submittedName>
</protein>
<sequence length="336" mass="37242">MAVTIKDIAKLANVSHTTVSRALNNSPLIKDKTKQKIVEIANQLNYSPDVHARSLVLQKSYTIGLFLTSLVNGTSSSFLAETIKGVHTVIDENYNLFVRGIQDFQSFSSITRKRFDGIILMSQSDVDNAFIYHVLEQKIPLVILNRKVEDRSIINILSNDCEGAYEAVSLFIKNGHQNIAIIEGTSEFRSSQERKEGYLNALIDHNVPILQQYMVKGNYDMESGYEAMKKLLSLNSPPTAVFCSNDDMAIGAMKAINEAGLVVPTQMSIIGFDDIGFSEYTTPALTTVKRPIEQISMVGAKKLLELMDEDVGEAAPIYLTTNLVNRQTVDGPRVVQ</sequence>
<evidence type="ECO:0000256" key="1">
    <source>
        <dbReference type="ARBA" id="ARBA00022491"/>
    </source>
</evidence>
<evidence type="ECO:0000313" key="7">
    <source>
        <dbReference type="Proteomes" id="UP000078534"/>
    </source>
</evidence>
<reference evidence="7" key="1">
    <citation type="submission" date="2016-04" db="EMBL/GenBank/DDBJ databases">
        <authorList>
            <person name="Lyu Z."/>
            <person name="Lyu W."/>
        </authorList>
    </citation>
    <scope>NUCLEOTIDE SEQUENCE [LARGE SCALE GENOMIC DNA]</scope>
    <source>
        <strain evidence="7">C44</strain>
    </source>
</reference>
<dbReference type="RefSeq" id="WP_066340480.1">
    <property type="nucleotide sequence ID" value="NZ_LWSG01000046.1"/>
</dbReference>
<dbReference type="PROSITE" id="PS50932">
    <property type="entry name" value="HTH_LACI_2"/>
    <property type="match status" value="1"/>
</dbReference>
<dbReference type="PRINTS" id="PR00036">
    <property type="entry name" value="HTHLACI"/>
</dbReference>
<dbReference type="SMART" id="SM00354">
    <property type="entry name" value="HTH_LACI"/>
    <property type="match status" value="1"/>
</dbReference>
<dbReference type="Pfam" id="PF13377">
    <property type="entry name" value="Peripla_BP_3"/>
    <property type="match status" value="1"/>
</dbReference>
<evidence type="ECO:0000313" key="6">
    <source>
        <dbReference type="EMBL" id="OAS82063.1"/>
    </source>
</evidence>
<evidence type="ECO:0000259" key="5">
    <source>
        <dbReference type="PROSITE" id="PS50932"/>
    </source>
</evidence>
<dbReference type="Pfam" id="PF00356">
    <property type="entry name" value="LacI"/>
    <property type="match status" value="1"/>
</dbReference>
<accession>A0A179SP33</accession>
<dbReference type="CDD" id="cd06267">
    <property type="entry name" value="PBP1_LacI_sugar_binding-like"/>
    <property type="match status" value="1"/>
</dbReference>
<dbReference type="OrthoDB" id="9775106at2"/>
<dbReference type="SUPFAM" id="SSF47413">
    <property type="entry name" value="lambda repressor-like DNA-binding domains"/>
    <property type="match status" value="1"/>
</dbReference>
<dbReference type="InterPro" id="IPR046335">
    <property type="entry name" value="LacI/GalR-like_sensor"/>
</dbReference>
<dbReference type="PROSITE" id="PS00356">
    <property type="entry name" value="HTH_LACI_1"/>
    <property type="match status" value="1"/>
</dbReference>
<dbReference type="GO" id="GO:0000976">
    <property type="term" value="F:transcription cis-regulatory region binding"/>
    <property type="evidence" value="ECO:0007669"/>
    <property type="project" value="TreeGrafter"/>
</dbReference>
<organism evidence="6 7">
    <name type="scientific">Metabacillus litoralis</name>
    <dbReference type="NCBI Taxonomy" id="152268"/>
    <lineage>
        <taxon>Bacteria</taxon>
        <taxon>Bacillati</taxon>
        <taxon>Bacillota</taxon>
        <taxon>Bacilli</taxon>
        <taxon>Bacillales</taxon>
        <taxon>Bacillaceae</taxon>
        <taxon>Metabacillus</taxon>
    </lineage>
</organism>
<evidence type="ECO:0000256" key="3">
    <source>
        <dbReference type="ARBA" id="ARBA00023125"/>
    </source>
</evidence>
<keyword evidence="7" id="KW-1185">Reference proteome</keyword>
<proteinExistence type="predicted"/>
<gene>
    <name evidence="6" type="ORF">A6K24_13465</name>
</gene>